<dbReference type="Pfam" id="PF09793">
    <property type="entry name" value="AD"/>
    <property type="match status" value="1"/>
</dbReference>
<sequence>MAASAHPPPPPGYRLGAGVRVTLGGGGGGGGGLPSTVEGAVAAPPAAAAAAAVASAGGVPAATREKLAAAARRVGEVVGRERARVGVGVGADGQAVFDALAKTLPVSWQGTTITILDTLHLPPPYTPAALRPVSAGGAVDELARVRMVLTNERAKLDLPAAPAAAPSVATVAAPLAVTPVTGAGPTAAVAPAVRGAWRSRGQPRV</sequence>
<proteinExistence type="predicted"/>
<dbReference type="SMART" id="SM00995">
    <property type="entry name" value="AD"/>
    <property type="match status" value="1"/>
</dbReference>
<dbReference type="PROSITE" id="PS52001">
    <property type="entry name" value="AD"/>
    <property type="match status" value="1"/>
</dbReference>
<evidence type="ECO:0000313" key="2">
    <source>
        <dbReference type="EMBL" id="OSX79287.1"/>
    </source>
</evidence>
<keyword evidence="3" id="KW-1185">Reference proteome</keyword>
<dbReference type="OrthoDB" id="1057137at2759"/>
<dbReference type="Proteomes" id="UP000218209">
    <property type="component" value="Unassembled WGS sequence"/>
</dbReference>
<feature type="domain" description="AD" evidence="1">
    <location>
        <begin position="60"/>
        <end position="157"/>
    </location>
</feature>
<dbReference type="InterPro" id="IPR039683">
    <property type="entry name" value="Lsm12-like"/>
</dbReference>
<dbReference type="PANTHER" id="PTHR13542">
    <property type="entry name" value="LSM12 HOMOLOG"/>
    <property type="match status" value="1"/>
</dbReference>
<organism evidence="2 3">
    <name type="scientific">Porphyra umbilicalis</name>
    <name type="common">Purple laver</name>
    <name type="synonym">Red alga</name>
    <dbReference type="NCBI Taxonomy" id="2786"/>
    <lineage>
        <taxon>Eukaryota</taxon>
        <taxon>Rhodophyta</taxon>
        <taxon>Bangiophyceae</taxon>
        <taxon>Bangiales</taxon>
        <taxon>Bangiaceae</taxon>
        <taxon>Porphyra</taxon>
    </lineage>
</organism>
<protein>
    <recommendedName>
        <fullName evidence="1">AD domain-containing protein</fullName>
    </recommendedName>
</protein>
<dbReference type="AlphaFoldDB" id="A0A1X6PEK0"/>
<reference evidence="2 3" key="1">
    <citation type="submission" date="2017-03" db="EMBL/GenBank/DDBJ databases">
        <title>WGS assembly of Porphyra umbilicalis.</title>
        <authorList>
            <person name="Brawley S.H."/>
            <person name="Blouin N.A."/>
            <person name="Ficko-Blean E."/>
            <person name="Wheeler G.L."/>
            <person name="Lohr M."/>
            <person name="Goodson H.V."/>
            <person name="Jenkins J.W."/>
            <person name="Blaby-Haas C.E."/>
            <person name="Helliwell K.E."/>
            <person name="Chan C."/>
            <person name="Marriage T."/>
            <person name="Bhattacharya D."/>
            <person name="Klein A.S."/>
            <person name="Badis Y."/>
            <person name="Brodie J."/>
            <person name="Cao Y."/>
            <person name="Collen J."/>
            <person name="Dittami S.M."/>
            <person name="Gachon C.M."/>
            <person name="Green B.R."/>
            <person name="Karpowicz S."/>
            <person name="Kim J.W."/>
            <person name="Kudahl U."/>
            <person name="Lin S."/>
            <person name="Michel G."/>
            <person name="Mittag M."/>
            <person name="Olson B.J."/>
            <person name="Pangilinan J."/>
            <person name="Peng Y."/>
            <person name="Qiu H."/>
            <person name="Shu S."/>
            <person name="Singer J.T."/>
            <person name="Smith A.G."/>
            <person name="Sprecher B.N."/>
            <person name="Wagner V."/>
            <person name="Wang W."/>
            <person name="Wang Z.-Y."/>
            <person name="Yan J."/>
            <person name="Yarish C."/>
            <person name="Zoeuner-Riek S."/>
            <person name="Zhuang Y."/>
            <person name="Zou Y."/>
            <person name="Lindquist E.A."/>
            <person name="Grimwood J."/>
            <person name="Barry K."/>
            <person name="Rokhsar D.S."/>
            <person name="Schmutz J."/>
            <person name="Stiller J.W."/>
            <person name="Grossman A.R."/>
            <person name="Prochnik S.E."/>
        </authorList>
    </citation>
    <scope>NUCLEOTIDE SEQUENCE [LARGE SCALE GENOMIC DNA]</scope>
    <source>
        <strain evidence="2">4086291</strain>
    </source>
</reference>
<evidence type="ECO:0000259" key="1">
    <source>
        <dbReference type="PROSITE" id="PS52001"/>
    </source>
</evidence>
<dbReference type="EMBL" id="KV918794">
    <property type="protein sequence ID" value="OSX79287.1"/>
    <property type="molecule type" value="Genomic_DNA"/>
</dbReference>
<evidence type="ECO:0000313" key="3">
    <source>
        <dbReference type="Proteomes" id="UP000218209"/>
    </source>
</evidence>
<name>A0A1X6PEK0_PORUM</name>
<accession>A0A1X6PEK0</accession>
<gene>
    <name evidence="2" type="ORF">BU14_0082s0052</name>
</gene>
<dbReference type="InterPro" id="IPR047574">
    <property type="entry name" value="AD"/>
</dbReference>
<dbReference type="InterPro" id="IPR019181">
    <property type="entry name" value="LSM12_ABD"/>
</dbReference>